<dbReference type="EMBL" id="JBHSPR010000053">
    <property type="protein sequence ID" value="MFC6021870.1"/>
    <property type="molecule type" value="Genomic_DNA"/>
</dbReference>
<sequence>MRVDDLKPGAVLAIGRAASVQVGGTRGFVLRLPSVCHKPTYHGWVWLTGYVLDMTGEVCGRREIFVQLSGLRVLPPGLGQPGRPGGSHMDITEGISVQDLALEHRFYRAMQCLAELAWQRDMTVDALLTLTELLIPGPEPDSEPEPASDVQP</sequence>
<protein>
    <submittedName>
        <fullName evidence="1">Uncharacterized protein</fullName>
    </submittedName>
</protein>
<organism evidence="1 2">
    <name type="scientific">Plantactinospora solaniradicis</name>
    <dbReference type="NCBI Taxonomy" id="1723736"/>
    <lineage>
        <taxon>Bacteria</taxon>
        <taxon>Bacillati</taxon>
        <taxon>Actinomycetota</taxon>
        <taxon>Actinomycetes</taxon>
        <taxon>Micromonosporales</taxon>
        <taxon>Micromonosporaceae</taxon>
        <taxon>Plantactinospora</taxon>
    </lineage>
</organism>
<name>A0ABW1KJS9_9ACTN</name>
<reference evidence="2" key="1">
    <citation type="journal article" date="2019" name="Int. J. Syst. Evol. Microbiol.">
        <title>The Global Catalogue of Microorganisms (GCM) 10K type strain sequencing project: providing services to taxonomists for standard genome sequencing and annotation.</title>
        <authorList>
            <consortium name="The Broad Institute Genomics Platform"/>
            <consortium name="The Broad Institute Genome Sequencing Center for Infectious Disease"/>
            <person name="Wu L."/>
            <person name="Ma J."/>
        </authorList>
    </citation>
    <scope>NUCLEOTIDE SEQUENCE [LARGE SCALE GENOMIC DNA]</scope>
    <source>
        <strain evidence="2">ZS-35-S2</strain>
    </source>
</reference>
<dbReference type="RefSeq" id="WP_377430641.1">
    <property type="nucleotide sequence ID" value="NZ_JBHSPR010000053.1"/>
</dbReference>
<comment type="caution">
    <text evidence="1">The sequence shown here is derived from an EMBL/GenBank/DDBJ whole genome shotgun (WGS) entry which is preliminary data.</text>
</comment>
<evidence type="ECO:0000313" key="1">
    <source>
        <dbReference type="EMBL" id="MFC6021870.1"/>
    </source>
</evidence>
<dbReference type="Proteomes" id="UP001596203">
    <property type="component" value="Unassembled WGS sequence"/>
</dbReference>
<accession>A0ABW1KJS9</accession>
<keyword evidence="2" id="KW-1185">Reference proteome</keyword>
<proteinExistence type="predicted"/>
<gene>
    <name evidence="1" type="ORF">ACFP2T_37625</name>
</gene>
<evidence type="ECO:0000313" key="2">
    <source>
        <dbReference type="Proteomes" id="UP001596203"/>
    </source>
</evidence>